<dbReference type="AlphaFoldDB" id="A0A317VIE3"/>
<accession>A0A317VIE3</accession>
<comment type="caution">
    <text evidence="2">The sequence shown here is derived from an EMBL/GenBank/DDBJ whole genome shotgun (WGS) entry which is preliminary data.</text>
</comment>
<dbReference type="Proteomes" id="UP000246702">
    <property type="component" value="Unassembled WGS sequence"/>
</dbReference>
<feature type="non-terminal residue" evidence="2">
    <location>
        <position position="98"/>
    </location>
</feature>
<dbReference type="RefSeq" id="XP_025462998.1">
    <property type="nucleotide sequence ID" value="XM_025607415.1"/>
</dbReference>
<proteinExistence type="predicted"/>
<sequence>DTKKTGRGRQITFGRRGWERPARKRGNDNLKRPPPSEFKGYYQTWATRIDSEHGPVLSQILAQAMGKRVGSGDWRAASGRKLGRLELREFKYPGPGTL</sequence>
<keyword evidence="3" id="KW-1185">Reference proteome</keyword>
<dbReference type="OrthoDB" id="4503506at2759"/>
<evidence type="ECO:0000313" key="3">
    <source>
        <dbReference type="Proteomes" id="UP000246702"/>
    </source>
</evidence>
<organism evidence="2 3">
    <name type="scientific">Aspergillus sclerotioniger CBS 115572</name>
    <dbReference type="NCBI Taxonomy" id="1450535"/>
    <lineage>
        <taxon>Eukaryota</taxon>
        <taxon>Fungi</taxon>
        <taxon>Dikarya</taxon>
        <taxon>Ascomycota</taxon>
        <taxon>Pezizomycotina</taxon>
        <taxon>Eurotiomycetes</taxon>
        <taxon>Eurotiomycetidae</taxon>
        <taxon>Eurotiales</taxon>
        <taxon>Aspergillaceae</taxon>
        <taxon>Aspergillus</taxon>
        <taxon>Aspergillus subgen. Circumdati</taxon>
    </lineage>
</organism>
<reference evidence="2 3" key="1">
    <citation type="submission" date="2016-12" db="EMBL/GenBank/DDBJ databases">
        <title>The genomes of Aspergillus section Nigri reveals drivers in fungal speciation.</title>
        <authorList>
            <consortium name="DOE Joint Genome Institute"/>
            <person name="Vesth T.C."/>
            <person name="Nybo J."/>
            <person name="Theobald S."/>
            <person name="Brandl J."/>
            <person name="Frisvad J.C."/>
            <person name="Nielsen K.F."/>
            <person name="Lyhne E.K."/>
            <person name="Kogle M.E."/>
            <person name="Kuo A."/>
            <person name="Riley R."/>
            <person name="Clum A."/>
            <person name="Nolan M."/>
            <person name="Lipzen A."/>
            <person name="Salamov A."/>
            <person name="Henrissat B."/>
            <person name="Wiebenga A."/>
            <person name="De Vries R.P."/>
            <person name="Grigoriev I.V."/>
            <person name="Mortensen U.H."/>
            <person name="Andersen M.R."/>
            <person name="Baker S.E."/>
        </authorList>
    </citation>
    <scope>NUCLEOTIDE SEQUENCE [LARGE SCALE GENOMIC DNA]</scope>
    <source>
        <strain evidence="2 3">CBS 115572</strain>
    </source>
</reference>
<name>A0A317VIE3_9EURO</name>
<dbReference type="GeneID" id="37109558"/>
<feature type="region of interest" description="Disordered" evidence="1">
    <location>
        <begin position="1"/>
        <end position="35"/>
    </location>
</feature>
<evidence type="ECO:0000256" key="1">
    <source>
        <dbReference type="SAM" id="MobiDB-lite"/>
    </source>
</evidence>
<feature type="non-terminal residue" evidence="2">
    <location>
        <position position="1"/>
    </location>
</feature>
<evidence type="ECO:0000313" key="2">
    <source>
        <dbReference type="EMBL" id="PWY71600.1"/>
    </source>
</evidence>
<protein>
    <submittedName>
        <fullName evidence="2">Uncharacterized protein</fullName>
    </submittedName>
</protein>
<feature type="compositionally biased region" description="Basic and acidic residues" evidence="1">
    <location>
        <begin position="16"/>
        <end position="31"/>
    </location>
</feature>
<gene>
    <name evidence="2" type="ORF">BO94DRAFT_422593</name>
</gene>
<dbReference type="EMBL" id="MSFK01000036">
    <property type="protein sequence ID" value="PWY71600.1"/>
    <property type="molecule type" value="Genomic_DNA"/>
</dbReference>